<dbReference type="GO" id="GO:0003677">
    <property type="term" value="F:DNA binding"/>
    <property type="evidence" value="ECO:0007669"/>
    <property type="project" value="UniProtKB-KW"/>
</dbReference>
<name>A0A4R1QR46_9FIRM</name>
<dbReference type="Gene3D" id="1.10.1660.10">
    <property type="match status" value="1"/>
</dbReference>
<evidence type="ECO:0000256" key="1">
    <source>
        <dbReference type="ARBA" id="ARBA00022491"/>
    </source>
</evidence>
<evidence type="ECO:0000256" key="4">
    <source>
        <dbReference type="ARBA" id="ARBA00023163"/>
    </source>
</evidence>
<evidence type="ECO:0000313" key="6">
    <source>
        <dbReference type="EMBL" id="TCL56329.1"/>
    </source>
</evidence>
<dbReference type="AlphaFoldDB" id="A0A4R1QR46"/>
<dbReference type="EMBL" id="SLUO01000012">
    <property type="protein sequence ID" value="TCL56329.1"/>
    <property type="molecule type" value="Genomic_DNA"/>
</dbReference>
<dbReference type="InterPro" id="IPR047057">
    <property type="entry name" value="MerR_fam"/>
</dbReference>
<dbReference type="InterPro" id="IPR000551">
    <property type="entry name" value="MerR-type_HTH_dom"/>
</dbReference>
<dbReference type="STRING" id="1469948.GCA_000732725_00432"/>
<proteinExistence type="predicted"/>
<evidence type="ECO:0000256" key="2">
    <source>
        <dbReference type="ARBA" id="ARBA00023015"/>
    </source>
</evidence>
<reference evidence="6 7" key="1">
    <citation type="submission" date="2019-03" db="EMBL/GenBank/DDBJ databases">
        <title>Genomic Encyclopedia of Type Strains, Phase IV (KMG-IV): sequencing the most valuable type-strain genomes for metagenomic binning, comparative biology and taxonomic classification.</title>
        <authorList>
            <person name="Goeker M."/>
        </authorList>
    </citation>
    <scope>NUCLEOTIDE SEQUENCE [LARGE SCALE GENOMIC DNA]</scope>
    <source>
        <strain evidence="6 7">DSM 100556</strain>
    </source>
</reference>
<evidence type="ECO:0000313" key="7">
    <source>
        <dbReference type="Proteomes" id="UP000295718"/>
    </source>
</evidence>
<keyword evidence="3" id="KW-0238">DNA-binding</keyword>
<evidence type="ECO:0000256" key="3">
    <source>
        <dbReference type="ARBA" id="ARBA00023125"/>
    </source>
</evidence>
<dbReference type="SMART" id="SM00422">
    <property type="entry name" value="HTH_MERR"/>
    <property type="match status" value="1"/>
</dbReference>
<dbReference type="PANTHER" id="PTHR30204">
    <property type="entry name" value="REDOX-CYCLING DRUG-SENSING TRANSCRIPTIONAL ACTIVATOR SOXR"/>
    <property type="match status" value="1"/>
</dbReference>
<keyword evidence="1" id="KW-0678">Repressor</keyword>
<keyword evidence="7" id="KW-1185">Reference proteome</keyword>
<accession>A0A4R1QR46</accession>
<organism evidence="6 7">
    <name type="scientific">Kineothrix alysoides</name>
    <dbReference type="NCBI Taxonomy" id="1469948"/>
    <lineage>
        <taxon>Bacteria</taxon>
        <taxon>Bacillati</taxon>
        <taxon>Bacillota</taxon>
        <taxon>Clostridia</taxon>
        <taxon>Lachnospirales</taxon>
        <taxon>Lachnospiraceae</taxon>
        <taxon>Kineothrix</taxon>
    </lineage>
</organism>
<dbReference type="PROSITE" id="PS50937">
    <property type="entry name" value="HTH_MERR_2"/>
    <property type="match status" value="1"/>
</dbReference>
<keyword evidence="4" id="KW-0804">Transcription</keyword>
<protein>
    <submittedName>
        <fullName evidence="6">MerR family transcriptional regulator</fullName>
    </submittedName>
</protein>
<dbReference type="GO" id="GO:0003700">
    <property type="term" value="F:DNA-binding transcription factor activity"/>
    <property type="evidence" value="ECO:0007669"/>
    <property type="project" value="InterPro"/>
</dbReference>
<evidence type="ECO:0000259" key="5">
    <source>
        <dbReference type="PROSITE" id="PS50937"/>
    </source>
</evidence>
<dbReference type="PANTHER" id="PTHR30204:SF69">
    <property type="entry name" value="MERR-FAMILY TRANSCRIPTIONAL REGULATOR"/>
    <property type="match status" value="1"/>
</dbReference>
<sequence>MQYKRNQVSKLTGIHIETLRYYESLGLIPSPKRDSNGYKLYTDETIKILIMIKQAKSCGLTLEETKQALSLLSDIDNIDYNIIVEIINQKPNELDKKIEEINRCKSILNKIKNNIDNHVECPLKKSF</sequence>
<dbReference type="Proteomes" id="UP000295718">
    <property type="component" value="Unassembled WGS sequence"/>
</dbReference>
<keyword evidence="2" id="KW-0805">Transcription regulation</keyword>
<dbReference type="InterPro" id="IPR009061">
    <property type="entry name" value="DNA-bd_dom_put_sf"/>
</dbReference>
<dbReference type="OrthoDB" id="9811174at2"/>
<dbReference type="InterPro" id="IPR015358">
    <property type="entry name" value="Tscrpt_reg_MerR_DNA-bd"/>
</dbReference>
<gene>
    <name evidence="6" type="ORF">EDD76_112157</name>
</gene>
<comment type="caution">
    <text evidence="6">The sequence shown here is derived from an EMBL/GenBank/DDBJ whole genome shotgun (WGS) entry which is preliminary data.</text>
</comment>
<dbReference type="RefSeq" id="WP_051869242.1">
    <property type="nucleotide sequence ID" value="NZ_JPNB01000001.1"/>
</dbReference>
<feature type="domain" description="HTH merR-type" evidence="5">
    <location>
        <begin position="7"/>
        <end position="71"/>
    </location>
</feature>
<dbReference type="Pfam" id="PF09278">
    <property type="entry name" value="MerR-DNA-bind"/>
    <property type="match status" value="1"/>
</dbReference>
<dbReference type="Pfam" id="PF00376">
    <property type="entry name" value="MerR"/>
    <property type="match status" value="1"/>
</dbReference>
<dbReference type="SUPFAM" id="SSF46955">
    <property type="entry name" value="Putative DNA-binding domain"/>
    <property type="match status" value="1"/>
</dbReference>